<proteinExistence type="predicted"/>
<keyword evidence="1" id="KW-1133">Transmembrane helix</keyword>
<name>A0ABR8Q6Q1_9CLOT</name>
<organism evidence="2 3">
    <name type="scientific">Clostridium gallinarum</name>
    <dbReference type="NCBI Taxonomy" id="2762246"/>
    <lineage>
        <taxon>Bacteria</taxon>
        <taxon>Bacillati</taxon>
        <taxon>Bacillota</taxon>
        <taxon>Clostridia</taxon>
        <taxon>Eubacteriales</taxon>
        <taxon>Clostridiaceae</taxon>
        <taxon>Clostridium</taxon>
    </lineage>
</organism>
<accession>A0ABR8Q6Q1</accession>
<dbReference type="Proteomes" id="UP000640335">
    <property type="component" value="Unassembled WGS sequence"/>
</dbReference>
<sequence>MMKVERNDIDKLLISKDIEEIRAFLNNCLLWNASDIDTIRSCVNKFSKVEGVFDRHDNEELNKNKERYTSEYLIDLNTELTFNFSKERYLHALEVANYLEMKNLSNKRNVQPSNNNIVYIKVGENKKKKNSQNQMQTKKNKSSLVFQVIVGAMIVAIIIILIIIFKSLLLEN</sequence>
<comment type="caution">
    <text evidence="2">The sequence shown here is derived from an EMBL/GenBank/DDBJ whole genome shotgun (WGS) entry which is preliminary data.</text>
</comment>
<protein>
    <submittedName>
        <fullName evidence="2">Uncharacterized protein</fullName>
    </submittedName>
</protein>
<gene>
    <name evidence="2" type="ORF">H9660_13050</name>
</gene>
<dbReference type="EMBL" id="JACSQZ010000058">
    <property type="protein sequence ID" value="MBD7916075.1"/>
    <property type="molecule type" value="Genomic_DNA"/>
</dbReference>
<reference evidence="2 3" key="1">
    <citation type="submission" date="2020-08" db="EMBL/GenBank/DDBJ databases">
        <title>A Genomic Blueprint of the Chicken Gut Microbiome.</title>
        <authorList>
            <person name="Gilroy R."/>
            <person name="Ravi A."/>
            <person name="Getino M."/>
            <person name="Pursley I."/>
            <person name="Horton D.L."/>
            <person name="Alikhan N.-F."/>
            <person name="Baker D."/>
            <person name="Gharbi K."/>
            <person name="Hall N."/>
            <person name="Watson M."/>
            <person name="Adriaenssens E.M."/>
            <person name="Foster-Nyarko E."/>
            <person name="Jarju S."/>
            <person name="Secka A."/>
            <person name="Antonio M."/>
            <person name="Oren A."/>
            <person name="Chaudhuri R."/>
            <person name="La Ragione R.M."/>
            <person name="Hildebrand F."/>
            <person name="Pallen M.J."/>
        </authorList>
    </citation>
    <scope>NUCLEOTIDE SEQUENCE [LARGE SCALE GENOMIC DNA]</scope>
    <source>
        <strain evidence="2 3">Sa3CUN1</strain>
    </source>
</reference>
<evidence type="ECO:0000256" key="1">
    <source>
        <dbReference type="SAM" id="Phobius"/>
    </source>
</evidence>
<feature type="transmembrane region" description="Helical" evidence="1">
    <location>
        <begin position="144"/>
        <end position="165"/>
    </location>
</feature>
<dbReference type="RefSeq" id="WP_191750824.1">
    <property type="nucleotide sequence ID" value="NZ_JACSQZ010000058.1"/>
</dbReference>
<keyword evidence="3" id="KW-1185">Reference proteome</keyword>
<evidence type="ECO:0000313" key="2">
    <source>
        <dbReference type="EMBL" id="MBD7916075.1"/>
    </source>
</evidence>
<evidence type="ECO:0000313" key="3">
    <source>
        <dbReference type="Proteomes" id="UP000640335"/>
    </source>
</evidence>
<keyword evidence="1" id="KW-0472">Membrane</keyword>
<keyword evidence="1" id="KW-0812">Transmembrane</keyword>